<dbReference type="Gene3D" id="3.40.50.2300">
    <property type="match status" value="1"/>
</dbReference>
<dbReference type="InterPro" id="IPR001789">
    <property type="entry name" value="Sig_transdc_resp-reg_receiver"/>
</dbReference>
<dbReference type="EMBL" id="VTOX01000007">
    <property type="protein sequence ID" value="NKE67694.1"/>
    <property type="molecule type" value="Genomic_DNA"/>
</dbReference>
<organism evidence="7 8">
    <name type="scientific">Ramlibacter lithotrophicus</name>
    <dbReference type="NCBI Taxonomy" id="2606681"/>
    <lineage>
        <taxon>Bacteria</taxon>
        <taxon>Pseudomonadati</taxon>
        <taxon>Pseudomonadota</taxon>
        <taxon>Betaproteobacteria</taxon>
        <taxon>Burkholderiales</taxon>
        <taxon>Comamonadaceae</taxon>
        <taxon>Ramlibacter</taxon>
    </lineage>
</organism>
<dbReference type="SMART" id="SM00448">
    <property type="entry name" value="REC"/>
    <property type="match status" value="1"/>
</dbReference>
<dbReference type="PROSITE" id="PS50110">
    <property type="entry name" value="RESPONSE_REGULATORY"/>
    <property type="match status" value="1"/>
</dbReference>
<evidence type="ECO:0000259" key="5">
    <source>
        <dbReference type="PROSITE" id="PS50043"/>
    </source>
</evidence>
<keyword evidence="2" id="KW-0238">DNA-binding</keyword>
<dbReference type="Proteomes" id="UP000521868">
    <property type="component" value="Unassembled WGS sequence"/>
</dbReference>
<protein>
    <submittedName>
        <fullName evidence="7">Response regulator transcription factor</fullName>
    </submittedName>
</protein>
<feature type="domain" description="HTH luxR-type" evidence="5">
    <location>
        <begin position="168"/>
        <end position="233"/>
    </location>
</feature>
<dbReference type="InterPro" id="IPR000792">
    <property type="entry name" value="Tscrpt_reg_LuxR_C"/>
</dbReference>
<feature type="domain" description="Response regulatory" evidence="6">
    <location>
        <begin position="33"/>
        <end position="149"/>
    </location>
</feature>
<evidence type="ECO:0000256" key="1">
    <source>
        <dbReference type="ARBA" id="ARBA00022553"/>
    </source>
</evidence>
<dbReference type="SMART" id="SM00421">
    <property type="entry name" value="HTH_LUXR"/>
    <property type="match status" value="1"/>
</dbReference>
<dbReference type="AlphaFoldDB" id="A0A7X6DIA1"/>
<dbReference type="InterPro" id="IPR039420">
    <property type="entry name" value="WalR-like"/>
</dbReference>
<gene>
    <name evidence="7" type="ORF">RAMLITH_17880</name>
</gene>
<evidence type="ECO:0000313" key="7">
    <source>
        <dbReference type="EMBL" id="NKE67694.1"/>
    </source>
</evidence>
<evidence type="ECO:0000256" key="3">
    <source>
        <dbReference type="PROSITE-ProRule" id="PRU00169"/>
    </source>
</evidence>
<dbReference type="GO" id="GO:0000160">
    <property type="term" value="P:phosphorelay signal transduction system"/>
    <property type="evidence" value="ECO:0007669"/>
    <property type="project" value="InterPro"/>
</dbReference>
<dbReference type="InterPro" id="IPR058245">
    <property type="entry name" value="NreC/VraR/RcsB-like_REC"/>
</dbReference>
<dbReference type="PANTHER" id="PTHR43214">
    <property type="entry name" value="TWO-COMPONENT RESPONSE REGULATOR"/>
    <property type="match status" value="1"/>
</dbReference>
<name>A0A7X6DIA1_9BURK</name>
<evidence type="ECO:0000256" key="4">
    <source>
        <dbReference type="SAM" id="MobiDB-lite"/>
    </source>
</evidence>
<dbReference type="InterPro" id="IPR011006">
    <property type="entry name" value="CheY-like_superfamily"/>
</dbReference>
<dbReference type="GO" id="GO:0003677">
    <property type="term" value="F:DNA binding"/>
    <property type="evidence" value="ECO:0007669"/>
    <property type="project" value="UniProtKB-KW"/>
</dbReference>
<reference evidence="7 8" key="1">
    <citation type="journal article" date="2020" name="Nature">
        <title>Bacterial chemolithoautotrophy via manganese oxidation.</title>
        <authorList>
            <person name="Yu H."/>
            <person name="Leadbetter J.R."/>
        </authorList>
    </citation>
    <scope>NUCLEOTIDE SEQUENCE [LARGE SCALE GENOMIC DNA]</scope>
    <source>
        <strain evidence="7 8">RBP-1</strain>
    </source>
</reference>
<dbReference type="PRINTS" id="PR00038">
    <property type="entry name" value="HTHLUXR"/>
</dbReference>
<dbReference type="RefSeq" id="WP_168108825.1">
    <property type="nucleotide sequence ID" value="NZ_VTOX01000007.1"/>
</dbReference>
<sequence length="239" mass="25295">MVISVPSSDPSPRGGPLTGARDEAPTAGAGPWRVVLADRYAMVRAAIGALLSTVTGFEVVGEAATGAELVALVELAHPDLAITEVCMPGPDAFGAIAEIHRRYPHVRLLALSADETIDAVKHAISSGACGYLMKRAPSYELEHAVRSVMTRGFYYSPLVAQRLLDQPQPAADQPLTPRQVQILTLLAQGRSSREIAGDLGLSSKTVDVHRGRIMSRLELNDVASLARYALRNGLLPGGG</sequence>
<dbReference type="PROSITE" id="PS00622">
    <property type="entry name" value="HTH_LUXR_1"/>
    <property type="match status" value="1"/>
</dbReference>
<evidence type="ECO:0000313" key="8">
    <source>
        <dbReference type="Proteomes" id="UP000521868"/>
    </source>
</evidence>
<comment type="caution">
    <text evidence="7">The sequence shown here is derived from an EMBL/GenBank/DDBJ whole genome shotgun (WGS) entry which is preliminary data.</text>
</comment>
<evidence type="ECO:0000256" key="2">
    <source>
        <dbReference type="ARBA" id="ARBA00023125"/>
    </source>
</evidence>
<accession>A0A7X6DIA1</accession>
<evidence type="ECO:0000259" key="6">
    <source>
        <dbReference type="PROSITE" id="PS50110"/>
    </source>
</evidence>
<proteinExistence type="predicted"/>
<comment type="caution">
    <text evidence="3">Lacks conserved residue(s) required for the propagation of feature annotation.</text>
</comment>
<keyword evidence="1" id="KW-0597">Phosphoprotein</keyword>
<dbReference type="CDD" id="cd17535">
    <property type="entry name" value="REC_NarL-like"/>
    <property type="match status" value="1"/>
</dbReference>
<dbReference type="SUPFAM" id="SSF52172">
    <property type="entry name" value="CheY-like"/>
    <property type="match status" value="1"/>
</dbReference>
<dbReference type="Pfam" id="PF00196">
    <property type="entry name" value="GerE"/>
    <property type="match status" value="1"/>
</dbReference>
<feature type="compositionally biased region" description="Polar residues" evidence="4">
    <location>
        <begin position="1"/>
        <end position="10"/>
    </location>
</feature>
<dbReference type="PROSITE" id="PS50043">
    <property type="entry name" value="HTH_LUXR_2"/>
    <property type="match status" value="1"/>
</dbReference>
<dbReference type="PANTHER" id="PTHR43214:SF43">
    <property type="entry name" value="TWO-COMPONENT RESPONSE REGULATOR"/>
    <property type="match status" value="1"/>
</dbReference>
<feature type="region of interest" description="Disordered" evidence="4">
    <location>
        <begin position="1"/>
        <end position="26"/>
    </location>
</feature>
<dbReference type="Pfam" id="PF00072">
    <property type="entry name" value="Response_reg"/>
    <property type="match status" value="1"/>
</dbReference>
<dbReference type="CDD" id="cd06170">
    <property type="entry name" value="LuxR_C_like"/>
    <property type="match status" value="1"/>
</dbReference>
<keyword evidence="8" id="KW-1185">Reference proteome</keyword>
<dbReference type="GO" id="GO:0006355">
    <property type="term" value="P:regulation of DNA-templated transcription"/>
    <property type="evidence" value="ECO:0007669"/>
    <property type="project" value="InterPro"/>
</dbReference>